<organism evidence="1 2">
    <name type="scientific">Vairimorpha apis BRL 01</name>
    <dbReference type="NCBI Taxonomy" id="1037528"/>
    <lineage>
        <taxon>Eukaryota</taxon>
        <taxon>Fungi</taxon>
        <taxon>Fungi incertae sedis</taxon>
        <taxon>Microsporidia</taxon>
        <taxon>Nosematidae</taxon>
        <taxon>Vairimorpha</taxon>
    </lineage>
</organism>
<gene>
    <name evidence="1" type="ORF">NAPIS_ORF01501</name>
</gene>
<dbReference type="HOGENOM" id="CLU_2004537_0_0_1"/>
<sequence>MISTFLTQHDLEKIPQYIYKKIEHHFDSIIDQSNKYRELNTQNTLKIQDLTRQLLLLTDKIKDHIWIRYNLEIENEGLKLQTDILKNSINILYDNTYIDENTESISTNTSNITEEKLKKTRIII</sequence>
<evidence type="ECO:0000313" key="2">
    <source>
        <dbReference type="Proteomes" id="UP000053780"/>
    </source>
</evidence>
<dbReference type="VEuPathDB" id="MicrosporidiaDB:NAPIS_ORF01501"/>
<proteinExistence type="predicted"/>
<reference evidence="1 2" key="1">
    <citation type="journal article" date="2013" name="BMC Genomics">
        <title>Genome sequencing and comparative genomics of honey bee microsporidia, Nosema apis reveal novel insights into host-parasite interactions.</title>
        <authorList>
            <person name="Chen Yp."/>
            <person name="Pettis J.S."/>
            <person name="Zhao Y."/>
            <person name="Liu X."/>
            <person name="Tallon L.J."/>
            <person name="Sadzewicz L.D."/>
            <person name="Li R."/>
            <person name="Zheng H."/>
            <person name="Huang S."/>
            <person name="Zhang X."/>
            <person name="Hamilton M.C."/>
            <person name="Pernal S.F."/>
            <person name="Melathopoulos A.P."/>
            <person name="Yan X."/>
            <person name="Evans J.D."/>
        </authorList>
    </citation>
    <scope>NUCLEOTIDE SEQUENCE [LARGE SCALE GENOMIC DNA]</scope>
    <source>
        <strain evidence="1 2">BRL 01</strain>
    </source>
</reference>
<dbReference type="EMBL" id="KE647204">
    <property type="protein sequence ID" value="EQB60925.1"/>
    <property type="molecule type" value="Genomic_DNA"/>
</dbReference>
<protein>
    <submittedName>
        <fullName evidence="1">Uncharacterized protein</fullName>
    </submittedName>
</protein>
<evidence type="ECO:0000313" key="1">
    <source>
        <dbReference type="EMBL" id="EQB60925.1"/>
    </source>
</evidence>
<keyword evidence="2" id="KW-1185">Reference proteome</keyword>
<dbReference type="Proteomes" id="UP000053780">
    <property type="component" value="Unassembled WGS sequence"/>
</dbReference>
<name>T0MIV7_9MICR</name>
<accession>T0MIV7</accession>
<dbReference type="AlphaFoldDB" id="T0MIV7"/>